<feature type="compositionally biased region" description="Basic and acidic residues" evidence="1">
    <location>
        <begin position="107"/>
        <end position="127"/>
    </location>
</feature>
<proteinExistence type="predicted"/>
<evidence type="ECO:0000313" key="2">
    <source>
        <dbReference type="EMBL" id="KAL2337588.1"/>
    </source>
</evidence>
<evidence type="ECO:0000256" key="1">
    <source>
        <dbReference type="SAM" id="MobiDB-lite"/>
    </source>
</evidence>
<dbReference type="AlphaFoldDB" id="A0ABD1MP51"/>
<dbReference type="EMBL" id="JBGMDY010000004">
    <property type="protein sequence ID" value="KAL2337588.1"/>
    <property type="molecule type" value="Genomic_DNA"/>
</dbReference>
<evidence type="ECO:0000313" key="3">
    <source>
        <dbReference type="Proteomes" id="UP001603857"/>
    </source>
</evidence>
<protein>
    <submittedName>
        <fullName evidence="2">Uncharacterized protein</fullName>
    </submittedName>
</protein>
<gene>
    <name evidence="2" type="ORF">Fmac_012034</name>
</gene>
<reference evidence="2 3" key="1">
    <citation type="submission" date="2024-08" db="EMBL/GenBank/DDBJ databases">
        <title>Insights into the chromosomal genome structure of Flemingia macrophylla.</title>
        <authorList>
            <person name="Ding Y."/>
            <person name="Zhao Y."/>
            <person name="Bi W."/>
            <person name="Wu M."/>
            <person name="Zhao G."/>
            <person name="Gong Y."/>
            <person name="Li W."/>
            <person name="Zhang P."/>
        </authorList>
    </citation>
    <scope>NUCLEOTIDE SEQUENCE [LARGE SCALE GENOMIC DNA]</scope>
    <source>
        <strain evidence="2">DYQJB</strain>
        <tissue evidence="2">Leaf</tissue>
    </source>
</reference>
<organism evidence="2 3">
    <name type="scientific">Flemingia macrophylla</name>
    <dbReference type="NCBI Taxonomy" id="520843"/>
    <lineage>
        <taxon>Eukaryota</taxon>
        <taxon>Viridiplantae</taxon>
        <taxon>Streptophyta</taxon>
        <taxon>Embryophyta</taxon>
        <taxon>Tracheophyta</taxon>
        <taxon>Spermatophyta</taxon>
        <taxon>Magnoliopsida</taxon>
        <taxon>eudicotyledons</taxon>
        <taxon>Gunneridae</taxon>
        <taxon>Pentapetalae</taxon>
        <taxon>rosids</taxon>
        <taxon>fabids</taxon>
        <taxon>Fabales</taxon>
        <taxon>Fabaceae</taxon>
        <taxon>Papilionoideae</taxon>
        <taxon>50 kb inversion clade</taxon>
        <taxon>NPAAA clade</taxon>
        <taxon>indigoferoid/millettioid clade</taxon>
        <taxon>Phaseoleae</taxon>
        <taxon>Flemingia</taxon>
    </lineage>
</organism>
<dbReference type="Proteomes" id="UP001603857">
    <property type="component" value="Unassembled WGS sequence"/>
</dbReference>
<accession>A0ABD1MP51</accession>
<keyword evidence="3" id="KW-1185">Reference proteome</keyword>
<feature type="region of interest" description="Disordered" evidence="1">
    <location>
        <begin position="107"/>
        <end position="128"/>
    </location>
</feature>
<name>A0ABD1MP51_9FABA</name>
<comment type="caution">
    <text evidence="2">The sequence shown here is derived from an EMBL/GenBank/DDBJ whole genome shotgun (WGS) entry which is preliminary data.</text>
</comment>
<sequence>MAGLRASISLLSLGAPIRVKSWRDKQLLGALNIACIIDCHPSWIQKKITETQRETPNLMLQLALLIELTSFRRICHLETVWDDGDQDQARIVAKHRSCVAKHRSAERWSGIHERAPEESKEEEERRAQARIKSLTARHNRLWPRG</sequence>